<feature type="region of interest" description="Disordered" evidence="1">
    <location>
        <begin position="1"/>
        <end position="26"/>
    </location>
</feature>
<feature type="region of interest" description="Disordered" evidence="1">
    <location>
        <begin position="104"/>
        <end position="132"/>
    </location>
</feature>
<dbReference type="OrthoDB" id="28868at2759"/>
<dbReference type="AlphaFoldDB" id="A0A2V0P396"/>
<organism evidence="3 4">
    <name type="scientific">Raphidocelis subcapitata</name>
    <dbReference type="NCBI Taxonomy" id="307507"/>
    <lineage>
        <taxon>Eukaryota</taxon>
        <taxon>Viridiplantae</taxon>
        <taxon>Chlorophyta</taxon>
        <taxon>core chlorophytes</taxon>
        <taxon>Chlorophyceae</taxon>
        <taxon>CS clade</taxon>
        <taxon>Sphaeropleales</taxon>
        <taxon>Selenastraceae</taxon>
        <taxon>Raphidocelis</taxon>
    </lineage>
</organism>
<comment type="caution">
    <text evidence="3">The sequence shown here is derived from an EMBL/GenBank/DDBJ whole genome shotgun (WGS) entry which is preliminary data.</text>
</comment>
<proteinExistence type="predicted"/>
<evidence type="ECO:0000313" key="4">
    <source>
        <dbReference type="Proteomes" id="UP000247498"/>
    </source>
</evidence>
<evidence type="ECO:0000313" key="3">
    <source>
        <dbReference type="EMBL" id="GBF94336.1"/>
    </source>
</evidence>
<dbReference type="Proteomes" id="UP000247498">
    <property type="component" value="Unassembled WGS sequence"/>
</dbReference>
<dbReference type="Pfam" id="PF13369">
    <property type="entry name" value="Transglut_core2"/>
    <property type="match status" value="1"/>
</dbReference>
<dbReference type="STRING" id="307507.A0A2V0P396"/>
<gene>
    <name evidence="3" type="ORF">Rsub_06958</name>
</gene>
<feature type="region of interest" description="Disordered" evidence="1">
    <location>
        <begin position="233"/>
        <end position="260"/>
    </location>
</feature>
<dbReference type="EMBL" id="BDRX01000050">
    <property type="protein sequence ID" value="GBF94336.1"/>
    <property type="molecule type" value="Genomic_DNA"/>
</dbReference>
<accession>A0A2V0P396</accession>
<dbReference type="InParanoid" id="A0A2V0P396"/>
<sequence length="398" mass="41263">MAAASRRPRRAAPPRAGALDAAADDDSPHMPVALLLAQARLAALEDFRAFASELNSAPLLGGGGFDLPRALAHVARFANPSYEPDEAAGLVASLARAVAQRAEAMAGAQREQDAPSEAAHPENVPSSEARASEDAARRLLALVSVMEEAGFAVNHADPYDPSNTYIDSLLDRRLGTPRSLALLWLAVSRASGLPLAPWSHPGDGVLLKLQLPAGAGGALLADPSNPGSLLLLPDAEDDAPEPDGAPAHWHGAGGSESWSDSMRLRESKLGGFGVKVLGPAAAAELQPMPLRRLLGYALMDAKKTYLMTGLMEEALGIIRYMRALEPWSAGDLRDEGLVLYALGRHQEAYVPLATYLEAAGPGASDAAEISRVVALLESMREGSGGAGGSGGSGGAMEA</sequence>
<keyword evidence="4" id="KW-1185">Reference proteome</keyword>
<feature type="domain" description="Protein SirB1 N-terminal" evidence="2">
    <location>
        <begin position="129"/>
        <end position="236"/>
    </location>
</feature>
<name>A0A2V0P396_9CHLO</name>
<reference evidence="3 4" key="1">
    <citation type="journal article" date="2018" name="Sci. Rep.">
        <title>Raphidocelis subcapitata (=Pseudokirchneriella subcapitata) provides an insight into genome evolution and environmental adaptations in the Sphaeropleales.</title>
        <authorList>
            <person name="Suzuki S."/>
            <person name="Yamaguchi H."/>
            <person name="Nakajima N."/>
            <person name="Kawachi M."/>
        </authorList>
    </citation>
    <scope>NUCLEOTIDE SEQUENCE [LARGE SCALE GENOMIC DNA]</scope>
    <source>
        <strain evidence="3 4">NIES-35</strain>
    </source>
</reference>
<evidence type="ECO:0000259" key="2">
    <source>
        <dbReference type="Pfam" id="PF13369"/>
    </source>
</evidence>
<evidence type="ECO:0000256" key="1">
    <source>
        <dbReference type="SAM" id="MobiDB-lite"/>
    </source>
</evidence>
<feature type="compositionally biased region" description="Basic residues" evidence="1">
    <location>
        <begin position="1"/>
        <end position="12"/>
    </location>
</feature>
<dbReference type="InterPro" id="IPR032698">
    <property type="entry name" value="SirB1_N"/>
</dbReference>
<protein>
    <recommendedName>
        <fullName evidence="2">Protein SirB1 N-terminal domain-containing protein</fullName>
    </recommendedName>
</protein>